<comment type="caution">
    <text evidence="1">The sequence shown here is derived from an EMBL/GenBank/DDBJ whole genome shotgun (WGS) entry which is preliminary data.</text>
</comment>
<gene>
    <name evidence="1" type="ORF">GCT13_06830</name>
</gene>
<accession>A0A7X1N774</accession>
<organism evidence="1 2">
    <name type="scientific">Paraburkholderia franconis</name>
    <dbReference type="NCBI Taxonomy" id="2654983"/>
    <lineage>
        <taxon>Bacteria</taxon>
        <taxon>Pseudomonadati</taxon>
        <taxon>Pseudomonadota</taxon>
        <taxon>Betaproteobacteria</taxon>
        <taxon>Burkholderiales</taxon>
        <taxon>Burkholderiaceae</taxon>
        <taxon>Paraburkholderia</taxon>
    </lineage>
</organism>
<keyword evidence="2" id="KW-1185">Reference proteome</keyword>
<name>A0A7X1N774_9BURK</name>
<dbReference type="Proteomes" id="UP000484381">
    <property type="component" value="Unassembled WGS sequence"/>
</dbReference>
<protein>
    <submittedName>
        <fullName evidence="1">Uncharacterized protein</fullName>
    </submittedName>
</protein>
<dbReference type="EMBL" id="WHNP01000005">
    <property type="protein sequence ID" value="MPW16655.1"/>
    <property type="molecule type" value="Genomic_DNA"/>
</dbReference>
<evidence type="ECO:0000313" key="2">
    <source>
        <dbReference type="Proteomes" id="UP000484381"/>
    </source>
</evidence>
<dbReference type="RefSeq" id="WP_152756249.1">
    <property type="nucleotide sequence ID" value="NZ_WHNP01000005.1"/>
</dbReference>
<evidence type="ECO:0000313" key="1">
    <source>
        <dbReference type="EMBL" id="MPW16655.1"/>
    </source>
</evidence>
<proteinExistence type="predicted"/>
<dbReference type="AlphaFoldDB" id="A0A7X1N774"/>
<reference evidence="1 2" key="1">
    <citation type="submission" date="2019-10" db="EMBL/GenBank/DDBJ databases">
        <title>Paraburkholderia sp. isolated from nodules of Mimosa pudica from Brazilian Atlantic Forest soils.</title>
        <authorList>
            <person name="Paulitsch F."/>
            <person name="Hungria M."/>
            <person name="Dall'Agnol R."/>
        </authorList>
    </citation>
    <scope>NUCLEOTIDE SEQUENCE [LARGE SCALE GENOMIC DNA]</scope>
    <source>
        <strain evidence="1 2">CNPSo 3157</strain>
    </source>
</reference>
<sequence length="94" mass="10582">MNIRSAERLLLVAIVTSAVVAQVRVHALPSVKADASTQTRMAQPRPTREVPTCDEARGVMLRAACETRHDRRPIDGYDREIERTHHPRVSDGWV</sequence>